<evidence type="ECO:0000313" key="3">
    <source>
        <dbReference type="EMBL" id="KAJ9667857.1"/>
    </source>
</evidence>
<dbReference type="Gene3D" id="3.50.50.60">
    <property type="entry name" value="FAD/NAD(P)-binding domain"/>
    <property type="match status" value="1"/>
</dbReference>
<protein>
    <recommendedName>
        <fullName evidence="2">Glucose-methanol-choline oxidoreductase N-terminal domain-containing protein</fullName>
    </recommendedName>
</protein>
<dbReference type="SUPFAM" id="SSF54373">
    <property type="entry name" value="FAD-linked reductases, C-terminal domain"/>
    <property type="match status" value="1"/>
</dbReference>
<dbReference type="EMBL" id="JAPDRL010000010">
    <property type="protein sequence ID" value="KAJ9667857.1"/>
    <property type="molecule type" value="Genomic_DNA"/>
</dbReference>
<comment type="similarity">
    <text evidence="1">Belongs to the GMC oxidoreductase family.</text>
</comment>
<dbReference type="InterPro" id="IPR036188">
    <property type="entry name" value="FAD/NAD-bd_sf"/>
</dbReference>
<sequence>MQIRTVKARKEVILAAGAVHSPQILQLSGIGPKGVMQDLGIEPQVYLPGVGQNFQDHPTIYPVFNFQSQPTPNLGMLSSNQTYAAEQLALYWAQRQGPYTIVNQGGNTVAFLPLAQITSDYQSIIDLASSHSVSSLYPDRYDSSVLAGYEAQRSTILRLYTSALTSVQETGWNGGAVMPITLVKPLSRGSIMINSTDVLTPPLIDFGALIDSTDLEILIAALRVNRAFIASSAMQELDPVELSPGANLTTDQELRKALRNDTADLFASVLYVCDDAEGVGRSGGSRFDSL</sequence>
<dbReference type="Pfam" id="PF00732">
    <property type="entry name" value="GMC_oxred_N"/>
    <property type="match status" value="1"/>
</dbReference>
<evidence type="ECO:0000259" key="2">
    <source>
        <dbReference type="PROSITE" id="PS00624"/>
    </source>
</evidence>
<dbReference type="InterPro" id="IPR007867">
    <property type="entry name" value="GMC_OxRtase_C"/>
</dbReference>
<dbReference type="Gene3D" id="3.30.560.10">
    <property type="entry name" value="Glucose Oxidase, domain 3"/>
    <property type="match status" value="1"/>
</dbReference>
<dbReference type="InterPro" id="IPR012132">
    <property type="entry name" value="GMC_OxRdtase"/>
</dbReference>
<reference evidence="3" key="1">
    <citation type="submission" date="2022-10" db="EMBL/GenBank/DDBJ databases">
        <title>Culturing micro-colonial fungi from biological soil crusts in the Mojave desert and describing Neophaeococcomyces mojavensis, and introducing the new genera and species Taxawa tesnikishii.</title>
        <authorList>
            <person name="Kurbessoian T."/>
            <person name="Stajich J.E."/>
        </authorList>
    </citation>
    <scope>NUCLEOTIDE SEQUENCE</scope>
    <source>
        <strain evidence="3">TK_1</strain>
    </source>
</reference>
<organism evidence="3 4">
    <name type="scientific">Coniosporium apollinis</name>
    <dbReference type="NCBI Taxonomy" id="61459"/>
    <lineage>
        <taxon>Eukaryota</taxon>
        <taxon>Fungi</taxon>
        <taxon>Dikarya</taxon>
        <taxon>Ascomycota</taxon>
        <taxon>Pezizomycotina</taxon>
        <taxon>Dothideomycetes</taxon>
        <taxon>Dothideomycetes incertae sedis</taxon>
        <taxon>Coniosporium</taxon>
    </lineage>
</organism>
<dbReference type="Pfam" id="PF05199">
    <property type="entry name" value="GMC_oxred_C"/>
    <property type="match status" value="1"/>
</dbReference>
<name>A0ABQ9P0D1_9PEZI</name>
<dbReference type="SUPFAM" id="SSF51905">
    <property type="entry name" value="FAD/NAD(P)-binding domain"/>
    <property type="match status" value="1"/>
</dbReference>
<dbReference type="Proteomes" id="UP001172684">
    <property type="component" value="Unassembled WGS sequence"/>
</dbReference>
<dbReference type="InterPro" id="IPR000172">
    <property type="entry name" value="GMC_OxRdtase_N"/>
</dbReference>
<proteinExistence type="inferred from homology"/>
<gene>
    <name evidence="3" type="ORF">H2201_002043</name>
</gene>
<dbReference type="PROSITE" id="PS00624">
    <property type="entry name" value="GMC_OXRED_2"/>
    <property type="match status" value="1"/>
</dbReference>
<dbReference type="PANTHER" id="PTHR11552:SF115">
    <property type="entry name" value="DEHYDROGENASE XPTC-RELATED"/>
    <property type="match status" value="1"/>
</dbReference>
<evidence type="ECO:0000256" key="1">
    <source>
        <dbReference type="ARBA" id="ARBA00010790"/>
    </source>
</evidence>
<comment type="caution">
    <text evidence="3">The sequence shown here is derived from an EMBL/GenBank/DDBJ whole genome shotgun (WGS) entry which is preliminary data.</text>
</comment>
<dbReference type="PANTHER" id="PTHR11552">
    <property type="entry name" value="GLUCOSE-METHANOL-CHOLINE GMC OXIDOREDUCTASE"/>
    <property type="match status" value="1"/>
</dbReference>
<feature type="domain" description="Glucose-methanol-choline oxidoreductase N-terminal" evidence="2">
    <location>
        <begin position="17"/>
        <end position="31"/>
    </location>
</feature>
<accession>A0ABQ9P0D1</accession>
<evidence type="ECO:0000313" key="4">
    <source>
        <dbReference type="Proteomes" id="UP001172684"/>
    </source>
</evidence>
<keyword evidence="4" id="KW-1185">Reference proteome</keyword>